<feature type="transmembrane region" description="Helical" evidence="6">
    <location>
        <begin position="447"/>
        <end position="468"/>
    </location>
</feature>
<dbReference type="KEGG" id="dpo:4805178"/>
<dbReference type="InParanoid" id="A0A6I8UVN4"/>
<comment type="subcellular location">
    <subcellularLocation>
        <location evidence="1">Membrane</location>
        <topology evidence="1">Multi-pass membrane protein</topology>
    </subcellularLocation>
</comment>
<dbReference type="CDD" id="cd17386">
    <property type="entry name" value="MFS_SLC46"/>
    <property type="match status" value="1"/>
</dbReference>
<evidence type="ECO:0000256" key="3">
    <source>
        <dbReference type="ARBA" id="ARBA00022989"/>
    </source>
</evidence>
<name>A0A6I8UVN4_DROPS</name>
<feature type="transmembrane region" description="Helical" evidence="6">
    <location>
        <begin position="253"/>
        <end position="274"/>
    </location>
</feature>
<dbReference type="Pfam" id="PF07690">
    <property type="entry name" value="MFS_1"/>
    <property type="match status" value="1"/>
</dbReference>
<reference evidence="7" key="1">
    <citation type="submission" date="2024-06" db="UniProtKB">
        <authorList>
            <consortium name="RefSeq"/>
        </authorList>
    </citation>
    <scope>NUCLEOTIDE SEQUENCE [LARGE SCALE GENOMIC DNA]</scope>
    <source>
        <strain evidence="7">MV2-25</strain>
    </source>
</reference>
<dbReference type="AlphaFoldDB" id="A0A6I8UVN4"/>
<dbReference type="GO" id="GO:0016020">
    <property type="term" value="C:membrane"/>
    <property type="evidence" value="ECO:0007669"/>
    <property type="project" value="UniProtKB-SubCell"/>
</dbReference>
<feature type="compositionally biased region" description="Basic and acidic residues" evidence="5">
    <location>
        <begin position="1"/>
        <end position="12"/>
    </location>
</feature>
<accession>A0A6I8UVN4</accession>
<evidence type="ECO:0000313" key="7">
    <source>
        <dbReference type="Proteomes" id="UP000001819"/>
    </source>
</evidence>
<evidence type="ECO:0000256" key="4">
    <source>
        <dbReference type="ARBA" id="ARBA00023136"/>
    </source>
</evidence>
<dbReference type="PANTHER" id="PTHR23507">
    <property type="entry name" value="ZGC:174356"/>
    <property type="match status" value="1"/>
</dbReference>
<feature type="transmembrane region" description="Helical" evidence="6">
    <location>
        <begin position="154"/>
        <end position="174"/>
    </location>
</feature>
<feature type="transmembrane region" description="Helical" evidence="6">
    <location>
        <begin position="186"/>
        <end position="213"/>
    </location>
</feature>
<dbReference type="InterPro" id="IPR011701">
    <property type="entry name" value="MFS"/>
</dbReference>
<evidence type="ECO:0000256" key="1">
    <source>
        <dbReference type="ARBA" id="ARBA00004141"/>
    </source>
</evidence>
<feature type="region of interest" description="Disordered" evidence="5">
    <location>
        <begin position="1"/>
        <end position="31"/>
    </location>
</feature>
<gene>
    <name evidence="8" type="primary">LOC4805178</name>
</gene>
<dbReference type="InterPro" id="IPR036259">
    <property type="entry name" value="MFS_trans_sf"/>
</dbReference>
<evidence type="ECO:0000256" key="5">
    <source>
        <dbReference type="SAM" id="MobiDB-lite"/>
    </source>
</evidence>
<evidence type="ECO:0000256" key="6">
    <source>
        <dbReference type="SAM" id="Phobius"/>
    </source>
</evidence>
<dbReference type="Proteomes" id="UP000001819">
    <property type="component" value="Chromosome 3"/>
</dbReference>
<feature type="transmembrane region" description="Helical" evidence="6">
    <location>
        <begin position="54"/>
        <end position="73"/>
    </location>
</feature>
<dbReference type="RefSeq" id="XP_001361626.2">
    <property type="nucleotide sequence ID" value="XM_001361589.4"/>
</dbReference>
<keyword evidence="7" id="KW-1185">Reference proteome</keyword>
<feature type="transmembrane region" description="Helical" evidence="6">
    <location>
        <begin position="119"/>
        <end position="142"/>
    </location>
</feature>
<feature type="transmembrane region" description="Helical" evidence="6">
    <location>
        <begin position="410"/>
        <end position="427"/>
    </location>
</feature>
<feature type="transmembrane region" description="Helical" evidence="6">
    <location>
        <begin position="317"/>
        <end position="342"/>
    </location>
</feature>
<dbReference type="GO" id="GO:0022857">
    <property type="term" value="F:transmembrane transporter activity"/>
    <property type="evidence" value="ECO:0007669"/>
    <property type="project" value="InterPro"/>
</dbReference>
<dbReference type="Gene3D" id="1.20.1250.20">
    <property type="entry name" value="MFS general substrate transporter like domains"/>
    <property type="match status" value="1"/>
</dbReference>
<feature type="transmembrane region" description="Helical" evidence="6">
    <location>
        <begin position="225"/>
        <end position="247"/>
    </location>
</feature>
<keyword evidence="2 6" id="KW-0812">Transmembrane</keyword>
<dbReference type="PANTHER" id="PTHR23507:SF39">
    <property type="entry name" value="GH23453P-RELATED"/>
    <property type="match status" value="1"/>
</dbReference>
<keyword evidence="4 6" id="KW-0472">Membrane</keyword>
<reference evidence="8" key="2">
    <citation type="submission" date="2025-08" db="UniProtKB">
        <authorList>
            <consortium name="RefSeq"/>
        </authorList>
    </citation>
    <scope>IDENTIFICATION</scope>
    <source>
        <strain evidence="8">MV-25-SWS-2005</strain>
        <tissue evidence="8">Whole body</tissue>
    </source>
</reference>
<feature type="transmembrane region" description="Helical" evidence="6">
    <location>
        <begin position="480"/>
        <end position="500"/>
    </location>
</feature>
<evidence type="ECO:0000313" key="8">
    <source>
        <dbReference type="RefSeq" id="XP_001361626.2"/>
    </source>
</evidence>
<dbReference type="PROSITE" id="PS00216">
    <property type="entry name" value="SUGAR_TRANSPORT_1"/>
    <property type="match status" value="1"/>
</dbReference>
<dbReference type="InterPro" id="IPR005829">
    <property type="entry name" value="Sugar_transporter_CS"/>
</dbReference>
<proteinExistence type="predicted"/>
<dbReference type="SUPFAM" id="SSF103473">
    <property type="entry name" value="MFS general substrate transporter"/>
    <property type="match status" value="1"/>
</dbReference>
<sequence length="515" mass="56576">MDEEPHAYEKLVAKARRHDPETTSSSSGSSQISSIEATIAADPSPGVSSVVQPLTIYLLEPFILILLFAYNFSSTVLKNQIIYQSCTAGFGYSDKVCLLLGTKNATNETKRIEEEVQPYAARVVVVMRIVECIIPAFCGLFAGAWADRYGRKPLLMCSFLGYGLQYLISAAVVYTAMQTHGMVSPWWYVLSIVPLSCLGSSVTYSLAAVCFIGDVSEGKVRSYRMIAYELAIYVGLLLGSFGSGYAYEATNAYVVLSISACSILVALFLMIALLPESLPSTEQSASHNQAEDRDVLALLRDLWSSCCRHRAYKDRSIVILIMLVLLLAAFVSDGSNSVFYMFMRAKFHWTVKEFTEYESVSILVPAVAGSGGMLFIWSLRKCTSSAVLWLAIVSLLSHSTSSLMKSLAAVSWQIYVAIALGVFKTLVNPMCRTIITNLLPAAERGKIFALLGILQTLSPLISSSLYFAIYTRTLDSDPGIFNLLSAGLYALGIVLLIVVWQKKSTNREYYNPVFK</sequence>
<organism evidence="7 8">
    <name type="scientific">Drosophila pseudoobscura pseudoobscura</name>
    <name type="common">Fruit fly</name>
    <dbReference type="NCBI Taxonomy" id="46245"/>
    <lineage>
        <taxon>Eukaryota</taxon>
        <taxon>Metazoa</taxon>
        <taxon>Ecdysozoa</taxon>
        <taxon>Arthropoda</taxon>
        <taxon>Hexapoda</taxon>
        <taxon>Insecta</taxon>
        <taxon>Pterygota</taxon>
        <taxon>Neoptera</taxon>
        <taxon>Endopterygota</taxon>
        <taxon>Diptera</taxon>
        <taxon>Brachycera</taxon>
        <taxon>Muscomorpha</taxon>
        <taxon>Ephydroidea</taxon>
        <taxon>Drosophilidae</taxon>
        <taxon>Drosophila</taxon>
        <taxon>Sophophora</taxon>
    </lineage>
</organism>
<feature type="transmembrane region" description="Helical" evidence="6">
    <location>
        <begin position="362"/>
        <end position="379"/>
    </location>
</feature>
<keyword evidence="3 6" id="KW-1133">Transmembrane helix</keyword>
<dbReference type="FunCoup" id="A0A6I8UVN4">
    <property type="interactions" value="45"/>
</dbReference>
<evidence type="ECO:0000256" key="2">
    <source>
        <dbReference type="ARBA" id="ARBA00022692"/>
    </source>
</evidence>
<protein>
    <submittedName>
        <fullName evidence="8">Proton-coupled folate transporter</fullName>
    </submittedName>
</protein>